<accession>A0A7X2PBA2</accession>
<evidence type="ECO:0000313" key="1">
    <source>
        <dbReference type="EMBL" id="MSU05200.1"/>
    </source>
</evidence>
<protein>
    <submittedName>
        <fullName evidence="1">Uncharacterized protein</fullName>
    </submittedName>
</protein>
<evidence type="ECO:0000313" key="2">
    <source>
        <dbReference type="Proteomes" id="UP000460549"/>
    </source>
</evidence>
<comment type="caution">
    <text evidence="1">The sequence shown here is derived from an EMBL/GenBank/DDBJ whole genome shotgun (WGS) entry which is preliminary data.</text>
</comment>
<dbReference type="Proteomes" id="UP000460549">
    <property type="component" value="Unassembled WGS sequence"/>
</dbReference>
<dbReference type="RefSeq" id="WP_154424103.1">
    <property type="nucleotide sequence ID" value="NZ_JAQYPZ010000135.1"/>
</dbReference>
<reference evidence="1 2" key="1">
    <citation type="submission" date="2019-08" db="EMBL/GenBank/DDBJ databases">
        <title>In-depth cultivation of the pig gut microbiome towards novel bacterial diversity and tailored functional studies.</title>
        <authorList>
            <person name="Wylensek D."/>
            <person name="Hitch T.C.A."/>
            <person name="Clavel T."/>
        </authorList>
    </citation>
    <scope>NUCLEOTIDE SEQUENCE [LARGE SCALE GENOMIC DNA]</scope>
    <source>
        <strain evidence="1 2">NM-380-WT-3C1</strain>
    </source>
</reference>
<gene>
    <name evidence="1" type="ORF">FYJ80_00165</name>
</gene>
<keyword evidence="2" id="KW-1185">Reference proteome</keyword>
<dbReference type="AlphaFoldDB" id="A0A7X2PBA2"/>
<name>A0A7X2PBA2_9SPIO</name>
<organism evidence="1 2">
    <name type="scientific">Bullifex porci</name>
    <dbReference type="NCBI Taxonomy" id="2606638"/>
    <lineage>
        <taxon>Bacteria</taxon>
        <taxon>Pseudomonadati</taxon>
        <taxon>Spirochaetota</taxon>
        <taxon>Spirochaetia</taxon>
        <taxon>Spirochaetales</taxon>
        <taxon>Spirochaetaceae</taxon>
        <taxon>Bullifex</taxon>
    </lineage>
</organism>
<sequence>MVLITVVLVSLCAIEIEDVTYGFNALYNGTFSAVAANTTVPRIELQGVSLEEVSSDSLKYKLSFNRSDLSQFSSSLRGGAADSWYSKLIQSARSTFSPLLGVAAQQIDSAGYVEGDAILDGTLYLVFGTKSALSSWIDLLVLSDWSSINFTLEVSMVVSGNGISEALAFEGLLEGKGVSGERSVELSVKHMLCNETEITMKPIILGLK</sequence>
<proteinExistence type="predicted"/>
<dbReference type="EMBL" id="VUNN01000001">
    <property type="protein sequence ID" value="MSU05200.1"/>
    <property type="molecule type" value="Genomic_DNA"/>
</dbReference>